<dbReference type="RefSeq" id="WP_136414572.1">
    <property type="nucleotide sequence ID" value="NZ_CP039396.1"/>
</dbReference>
<keyword evidence="1" id="KW-0732">Signal</keyword>
<feature type="chain" id="PRO_5020816286" description="Outer membrane protein beta-barrel domain-containing protein" evidence="1">
    <location>
        <begin position="28"/>
        <end position="210"/>
    </location>
</feature>
<evidence type="ECO:0000313" key="3">
    <source>
        <dbReference type="Proteomes" id="UP000297149"/>
    </source>
</evidence>
<dbReference type="KEGG" id="ddb:E7747_05350"/>
<protein>
    <recommendedName>
        <fullName evidence="4">Outer membrane protein beta-barrel domain-containing protein</fullName>
    </recommendedName>
</protein>
<dbReference type="AlphaFoldDB" id="A0A4P7W1R8"/>
<evidence type="ECO:0000256" key="1">
    <source>
        <dbReference type="SAM" id="SignalP"/>
    </source>
</evidence>
<sequence>MEKLKKTSILRSLPALVCLLFPSVSDARDGSENYIWEGLFLGGLNSNGWEAHGGVMWMPVPYVGLSATLGLDSEIHEFSDWWGNGIGDVLDYDFIDDSDYDYCTRLLLKPSVVFRSPALLRFESQDLGIHLFASPGLTLAVPALGSRNASWAYWNVSAGINATIDRYVFYLGYSYSNYSLLDGHPYTHHGIDVDNPGNTHSVWIGVGYKL</sequence>
<proteinExistence type="predicted"/>
<name>A0A4P7W1R8_9BACT</name>
<keyword evidence="3" id="KW-1185">Reference proteome</keyword>
<gene>
    <name evidence="2" type="ORF">E7747_05350</name>
</gene>
<accession>A0A4P7W1R8</accession>
<evidence type="ECO:0000313" key="2">
    <source>
        <dbReference type="EMBL" id="QCD41757.1"/>
    </source>
</evidence>
<feature type="signal peptide" evidence="1">
    <location>
        <begin position="1"/>
        <end position="27"/>
    </location>
</feature>
<evidence type="ECO:0008006" key="4">
    <source>
        <dbReference type="Google" id="ProtNLM"/>
    </source>
</evidence>
<reference evidence="3" key="1">
    <citation type="submission" date="2019-02" db="EMBL/GenBank/DDBJ databases">
        <title>Isolation and identification of novel species under the genus Muribaculum.</title>
        <authorList>
            <person name="Miyake S."/>
            <person name="Ding Y."/>
            <person name="Low A."/>
            <person name="Soh M."/>
            <person name="Seedorf H."/>
        </authorList>
    </citation>
    <scope>NUCLEOTIDE SEQUENCE [LARGE SCALE GENOMIC DNA]</scope>
    <source>
        <strain evidence="3">H5</strain>
    </source>
</reference>
<dbReference type="Proteomes" id="UP000297149">
    <property type="component" value="Chromosome"/>
</dbReference>
<dbReference type="EMBL" id="CP039396">
    <property type="protein sequence ID" value="QCD41757.1"/>
    <property type="molecule type" value="Genomic_DNA"/>
</dbReference>
<organism evidence="2 3">
    <name type="scientific">Duncaniella dubosii</name>
    <dbReference type="NCBI Taxonomy" id="2518971"/>
    <lineage>
        <taxon>Bacteria</taxon>
        <taxon>Pseudomonadati</taxon>
        <taxon>Bacteroidota</taxon>
        <taxon>Bacteroidia</taxon>
        <taxon>Bacteroidales</taxon>
        <taxon>Muribaculaceae</taxon>
        <taxon>Duncaniella</taxon>
    </lineage>
</organism>